<name>A0A9P6UVM6_9FUNG</name>
<dbReference type="PROSITE" id="PS51767">
    <property type="entry name" value="PEPTIDASE_A1"/>
    <property type="match status" value="1"/>
</dbReference>
<evidence type="ECO:0000313" key="4">
    <source>
        <dbReference type="EMBL" id="KAG0321234.1"/>
    </source>
</evidence>
<comment type="similarity">
    <text evidence="1">Belongs to the peptidase A1 family.</text>
</comment>
<evidence type="ECO:0000313" key="5">
    <source>
        <dbReference type="Proteomes" id="UP000823405"/>
    </source>
</evidence>
<dbReference type="Pfam" id="PF00026">
    <property type="entry name" value="Asp"/>
    <property type="match status" value="1"/>
</dbReference>
<dbReference type="AlphaFoldDB" id="A0A9P6UVM6"/>
<dbReference type="InterPro" id="IPR001461">
    <property type="entry name" value="Aspartic_peptidase_A1"/>
</dbReference>
<feature type="region of interest" description="Disordered" evidence="2">
    <location>
        <begin position="52"/>
        <end position="119"/>
    </location>
</feature>
<dbReference type="GO" id="GO:0004190">
    <property type="term" value="F:aspartic-type endopeptidase activity"/>
    <property type="evidence" value="ECO:0007669"/>
    <property type="project" value="InterPro"/>
</dbReference>
<gene>
    <name evidence="4" type="primary">BACE2</name>
    <name evidence="4" type="ORF">BGZ97_011777</name>
</gene>
<feature type="compositionally biased region" description="Acidic residues" evidence="2">
    <location>
        <begin position="55"/>
        <end position="67"/>
    </location>
</feature>
<comment type="caution">
    <text evidence="4">The sequence shown here is derived from an EMBL/GenBank/DDBJ whole genome shotgun (WGS) entry which is preliminary data.</text>
</comment>
<dbReference type="InterPro" id="IPR034164">
    <property type="entry name" value="Pepsin-like_dom"/>
</dbReference>
<sequence>MHLEGDPNCDYTTKVRIAGSEYNVIIDTGSAHFAVASNACKNCVIQREDHFRPNEEEEIPIDADGDLADTTAGNHPSSATGGDQRQQPQQPWNLLKERPNKTQSIPESLSPSASSRPAQDAFHVGANLRFPDNRDRLKKLQAEAAAMANAIRPIVPAGHPLDSDHHHGPLSSPNTSDRAAHKKSGAFGPEGRALAAAPAENLYPLSIKAREQGESIRVSYGIKTHSVGWSGVMTSDLMTVDMAKVNSGVITNITDASTKTTTTTDAPGTYHLEDGGTMEKETNVGFAAIMENTGFFSQECGAQHGIWGLGYRSLSVDHKPTLFDTLSASMKIPNGFALQLCGRVGNTTKSGNMFLGGYSSSHLAEPMQFVPLVKRDWYQVRLDGFKVMGQPVRGIQNLNLPKAIVDSGTTNILMSHYNLQFLIDALAQSGVVQWSSLIPEQDVNNFWFRNAVLRIRFEYSTGRDRSRARKRRGRDARSRRDYPR</sequence>
<reference evidence="4" key="1">
    <citation type="journal article" date="2020" name="Fungal Divers.">
        <title>Resolving the Mortierellaceae phylogeny through synthesis of multi-gene phylogenetics and phylogenomics.</title>
        <authorList>
            <person name="Vandepol N."/>
            <person name="Liber J."/>
            <person name="Desiro A."/>
            <person name="Na H."/>
            <person name="Kennedy M."/>
            <person name="Barry K."/>
            <person name="Grigoriev I.V."/>
            <person name="Miller A.N."/>
            <person name="O'Donnell K."/>
            <person name="Stajich J.E."/>
            <person name="Bonito G."/>
        </authorList>
    </citation>
    <scope>NUCLEOTIDE SEQUENCE</scope>
    <source>
        <strain evidence="4">NVP60</strain>
    </source>
</reference>
<feature type="compositionally biased region" description="Polar residues" evidence="2">
    <location>
        <begin position="74"/>
        <end position="92"/>
    </location>
</feature>
<evidence type="ECO:0000256" key="2">
    <source>
        <dbReference type="SAM" id="MobiDB-lite"/>
    </source>
</evidence>
<dbReference type="EMBL" id="JAAAIN010000070">
    <property type="protein sequence ID" value="KAG0321234.1"/>
    <property type="molecule type" value="Genomic_DNA"/>
</dbReference>
<dbReference type="InterPro" id="IPR033121">
    <property type="entry name" value="PEPTIDASE_A1"/>
</dbReference>
<accession>A0A9P6UVM6</accession>
<dbReference type="PANTHER" id="PTHR47966">
    <property type="entry name" value="BETA-SITE APP-CLEAVING ENZYME, ISOFORM A-RELATED"/>
    <property type="match status" value="1"/>
</dbReference>
<keyword evidence="5" id="KW-1185">Reference proteome</keyword>
<dbReference type="PANTHER" id="PTHR47966:SF69">
    <property type="entry name" value="PEPTIDASE A1 DOMAIN-CONTAINING PROTEIN"/>
    <property type="match status" value="1"/>
</dbReference>
<protein>
    <submittedName>
        <fullName evidence="4">Beta-secretase 2</fullName>
    </submittedName>
</protein>
<dbReference type="Gene3D" id="2.40.70.10">
    <property type="entry name" value="Acid Proteases"/>
    <property type="match status" value="3"/>
</dbReference>
<dbReference type="Proteomes" id="UP000823405">
    <property type="component" value="Unassembled WGS sequence"/>
</dbReference>
<feature type="region of interest" description="Disordered" evidence="2">
    <location>
        <begin position="155"/>
        <end position="189"/>
    </location>
</feature>
<evidence type="ECO:0000259" key="3">
    <source>
        <dbReference type="PROSITE" id="PS51767"/>
    </source>
</evidence>
<proteinExistence type="inferred from homology"/>
<organism evidence="4 5">
    <name type="scientific">Linnemannia gamsii</name>
    <dbReference type="NCBI Taxonomy" id="64522"/>
    <lineage>
        <taxon>Eukaryota</taxon>
        <taxon>Fungi</taxon>
        <taxon>Fungi incertae sedis</taxon>
        <taxon>Mucoromycota</taxon>
        <taxon>Mortierellomycotina</taxon>
        <taxon>Mortierellomycetes</taxon>
        <taxon>Mortierellales</taxon>
        <taxon>Mortierellaceae</taxon>
        <taxon>Linnemannia</taxon>
    </lineage>
</organism>
<evidence type="ECO:0000256" key="1">
    <source>
        <dbReference type="ARBA" id="ARBA00007447"/>
    </source>
</evidence>
<dbReference type="InterPro" id="IPR021109">
    <property type="entry name" value="Peptidase_aspartic_dom_sf"/>
</dbReference>
<dbReference type="GO" id="GO:0006508">
    <property type="term" value="P:proteolysis"/>
    <property type="evidence" value="ECO:0007669"/>
    <property type="project" value="InterPro"/>
</dbReference>
<dbReference type="SUPFAM" id="SSF50630">
    <property type="entry name" value="Acid proteases"/>
    <property type="match status" value="2"/>
</dbReference>
<dbReference type="CDD" id="cd05471">
    <property type="entry name" value="pepsin_like"/>
    <property type="match status" value="1"/>
</dbReference>
<feature type="compositionally biased region" description="Low complexity" evidence="2">
    <location>
        <begin position="104"/>
        <end position="117"/>
    </location>
</feature>
<dbReference type="OrthoDB" id="3089at2759"/>
<feature type="domain" description="Peptidase A1" evidence="3">
    <location>
        <begin position="11"/>
        <end position="484"/>
    </location>
</feature>